<keyword evidence="6" id="KW-1185">Reference proteome</keyword>
<feature type="transmembrane region" description="Helical" evidence="4">
    <location>
        <begin position="204"/>
        <end position="224"/>
    </location>
</feature>
<comment type="subcellular location">
    <subcellularLocation>
        <location evidence="1">Membrane</location>
        <topology evidence="1">Multi-pass membrane protein</topology>
    </subcellularLocation>
</comment>
<dbReference type="PANTHER" id="PTHR11360:SF234">
    <property type="entry name" value="MFS-TYPE TRANSPORTER DBAD-RELATED"/>
    <property type="match status" value="1"/>
</dbReference>
<keyword evidence="4" id="KW-0472">Membrane</keyword>
<feature type="transmembrane region" description="Helical" evidence="4">
    <location>
        <begin position="434"/>
        <end position="455"/>
    </location>
</feature>
<feature type="transmembrane region" description="Helical" evidence="4">
    <location>
        <begin position="90"/>
        <end position="108"/>
    </location>
</feature>
<comment type="caution">
    <text evidence="5">The sequence shown here is derived from an EMBL/GenBank/DDBJ whole genome shotgun (WGS) entry which is preliminary data.</text>
</comment>
<dbReference type="InterPro" id="IPR036259">
    <property type="entry name" value="MFS_trans_sf"/>
</dbReference>
<dbReference type="Proteomes" id="UP001215598">
    <property type="component" value="Unassembled WGS sequence"/>
</dbReference>
<dbReference type="InterPro" id="IPR011701">
    <property type="entry name" value="MFS"/>
</dbReference>
<dbReference type="PANTHER" id="PTHR11360">
    <property type="entry name" value="MONOCARBOXYLATE TRANSPORTER"/>
    <property type="match status" value="1"/>
</dbReference>
<gene>
    <name evidence="5" type="ORF">B0H16DRAFT_1565100</name>
</gene>
<evidence type="ECO:0000256" key="4">
    <source>
        <dbReference type="SAM" id="Phobius"/>
    </source>
</evidence>
<organism evidence="5 6">
    <name type="scientific">Mycena metata</name>
    <dbReference type="NCBI Taxonomy" id="1033252"/>
    <lineage>
        <taxon>Eukaryota</taxon>
        <taxon>Fungi</taxon>
        <taxon>Dikarya</taxon>
        <taxon>Basidiomycota</taxon>
        <taxon>Agaricomycotina</taxon>
        <taxon>Agaricomycetes</taxon>
        <taxon>Agaricomycetidae</taxon>
        <taxon>Agaricales</taxon>
        <taxon>Marasmiineae</taxon>
        <taxon>Mycenaceae</taxon>
        <taxon>Mycena</taxon>
    </lineage>
</organism>
<dbReference type="EMBL" id="JARKIB010000099">
    <property type="protein sequence ID" value="KAJ7741262.1"/>
    <property type="molecule type" value="Genomic_DNA"/>
</dbReference>
<feature type="transmembrane region" description="Helical" evidence="4">
    <location>
        <begin position="282"/>
        <end position="305"/>
    </location>
</feature>
<dbReference type="GO" id="GO:0016020">
    <property type="term" value="C:membrane"/>
    <property type="evidence" value="ECO:0007669"/>
    <property type="project" value="UniProtKB-SubCell"/>
</dbReference>
<sequence>MRHARPTLERRTAAGTTTSTPPACLVRRPSCHPCSFCGPSMYPPKNELDTLATSVQETREGSEESRMSQTKDELIVTPDVMEVPDGGAKAWLTVVGAYVIGSVEQYYYTREYLPGQTPSSISWIGSFQIMMPFLVGVVSGKLFDNGKFHLVEISGGLIFVFSVFMLSLAKPHQYYQGVGMGLGLGLTFVPTVSINVHHFKRRRGLAAGIGLSGSSVGATVFPISDHLLPKIGFASTVRATGYIVLGCLVIGNSMMRTRLPPRSQRPGAVEPPPITTFFKDAAYMWAVLGALISTLGFYFPIIYLQLFAVQHSVDGNLAFYSIAILNGASAFGRVIGNHFADVYGPYNIQVPTGMMTGATILAVLGVHNGASLIVVSILYGLLSVWLSLAFSVLAALARSHDEVGARIGLALALSSFGSLGSAPIQGALLTDRFLWTRPIVFSGVAMFVGCACFSVTRMMQAKRLGTQKV</sequence>
<feature type="transmembrane region" description="Helical" evidence="4">
    <location>
        <begin position="120"/>
        <end position="138"/>
    </location>
</feature>
<feature type="transmembrane region" description="Helical" evidence="4">
    <location>
        <begin position="150"/>
        <end position="168"/>
    </location>
</feature>
<accession>A0AAD7IEG9</accession>
<comment type="similarity">
    <text evidence="2">Belongs to the major facilitator superfamily. Monocarboxylate porter (TC 2.A.1.13) family.</text>
</comment>
<feature type="region of interest" description="Disordered" evidence="3">
    <location>
        <begin position="1"/>
        <end position="22"/>
    </location>
</feature>
<keyword evidence="4" id="KW-1133">Transmembrane helix</keyword>
<feature type="compositionally biased region" description="Basic and acidic residues" evidence="3">
    <location>
        <begin position="1"/>
        <end position="12"/>
    </location>
</feature>
<evidence type="ECO:0000313" key="6">
    <source>
        <dbReference type="Proteomes" id="UP001215598"/>
    </source>
</evidence>
<dbReference type="GO" id="GO:0022857">
    <property type="term" value="F:transmembrane transporter activity"/>
    <property type="evidence" value="ECO:0007669"/>
    <property type="project" value="InterPro"/>
</dbReference>
<feature type="transmembrane region" description="Helical" evidence="4">
    <location>
        <begin position="174"/>
        <end position="192"/>
    </location>
</feature>
<evidence type="ECO:0000313" key="5">
    <source>
        <dbReference type="EMBL" id="KAJ7741262.1"/>
    </source>
</evidence>
<evidence type="ECO:0000256" key="2">
    <source>
        <dbReference type="ARBA" id="ARBA00006727"/>
    </source>
</evidence>
<feature type="transmembrane region" description="Helical" evidence="4">
    <location>
        <begin position="348"/>
        <end position="366"/>
    </location>
</feature>
<feature type="compositionally biased region" description="Low complexity" evidence="3">
    <location>
        <begin position="13"/>
        <end position="22"/>
    </location>
</feature>
<reference evidence="5" key="1">
    <citation type="submission" date="2023-03" db="EMBL/GenBank/DDBJ databases">
        <title>Massive genome expansion in bonnet fungi (Mycena s.s.) driven by repeated elements and novel gene families across ecological guilds.</title>
        <authorList>
            <consortium name="Lawrence Berkeley National Laboratory"/>
            <person name="Harder C.B."/>
            <person name="Miyauchi S."/>
            <person name="Viragh M."/>
            <person name="Kuo A."/>
            <person name="Thoen E."/>
            <person name="Andreopoulos B."/>
            <person name="Lu D."/>
            <person name="Skrede I."/>
            <person name="Drula E."/>
            <person name="Henrissat B."/>
            <person name="Morin E."/>
            <person name="Kohler A."/>
            <person name="Barry K."/>
            <person name="LaButti K."/>
            <person name="Morin E."/>
            <person name="Salamov A."/>
            <person name="Lipzen A."/>
            <person name="Mereny Z."/>
            <person name="Hegedus B."/>
            <person name="Baldrian P."/>
            <person name="Stursova M."/>
            <person name="Weitz H."/>
            <person name="Taylor A."/>
            <person name="Grigoriev I.V."/>
            <person name="Nagy L.G."/>
            <person name="Martin F."/>
            <person name="Kauserud H."/>
        </authorList>
    </citation>
    <scope>NUCLEOTIDE SEQUENCE</scope>
    <source>
        <strain evidence="5">CBHHK182m</strain>
    </source>
</reference>
<evidence type="ECO:0000256" key="1">
    <source>
        <dbReference type="ARBA" id="ARBA00004141"/>
    </source>
</evidence>
<dbReference type="InterPro" id="IPR050327">
    <property type="entry name" value="Proton-linked_MCT"/>
</dbReference>
<proteinExistence type="inferred from homology"/>
<protein>
    <submittedName>
        <fullName evidence="5">MFS general substrate transporter</fullName>
    </submittedName>
</protein>
<feature type="transmembrane region" description="Helical" evidence="4">
    <location>
        <begin position="372"/>
        <end position="397"/>
    </location>
</feature>
<dbReference type="SUPFAM" id="SSF103473">
    <property type="entry name" value="MFS general substrate transporter"/>
    <property type="match status" value="1"/>
</dbReference>
<dbReference type="AlphaFoldDB" id="A0AAD7IEG9"/>
<evidence type="ECO:0000256" key="3">
    <source>
        <dbReference type="SAM" id="MobiDB-lite"/>
    </source>
</evidence>
<dbReference type="Gene3D" id="1.20.1250.20">
    <property type="entry name" value="MFS general substrate transporter like domains"/>
    <property type="match status" value="2"/>
</dbReference>
<feature type="transmembrane region" description="Helical" evidence="4">
    <location>
        <begin position="409"/>
        <end position="428"/>
    </location>
</feature>
<name>A0AAD7IEG9_9AGAR</name>
<feature type="transmembrane region" description="Helical" evidence="4">
    <location>
        <begin position="317"/>
        <end position="336"/>
    </location>
</feature>
<keyword evidence="4" id="KW-0812">Transmembrane</keyword>
<dbReference type="Pfam" id="PF07690">
    <property type="entry name" value="MFS_1"/>
    <property type="match status" value="1"/>
</dbReference>
<feature type="transmembrane region" description="Helical" evidence="4">
    <location>
        <begin position="236"/>
        <end position="255"/>
    </location>
</feature>